<gene>
    <name evidence="1" type="ORF">EYF80_020174</name>
</gene>
<accession>A0A4Z2HV41</accession>
<dbReference type="EMBL" id="SRLO01000174">
    <property type="protein sequence ID" value="TNN69528.1"/>
    <property type="molecule type" value="Genomic_DNA"/>
</dbReference>
<proteinExistence type="predicted"/>
<keyword evidence="2" id="KW-1185">Reference proteome</keyword>
<dbReference type="Proteomes" id="UP000314294">
    <property type="component" value="Unassembled WGS sequence"/>
</dbReference>
<organism evidence="1 2">
    <name type="scientific">Liparis tanakae</name>
    <name type="common">Tanaka's snailfish</name>
    <dbReference type="NCBI Taxonomy" id="230148"/>
    <lineage>
        <taxon>Eukaryota</taxon>
        <taxon>Metazoa</taxon>
        <taxon>Chordata</taxon>
        <taxon>Craniata</taxon>
        <taxon>Vertebrata</taxon>
        <taxon>Euteleostomi</taxon>
        <taxon>Actinopterygii</taxon>
        <taxon>Neopterygii</taxon>
        <taxon>Teleostei</taxon>
        <taxon>Neoteleostei</taxon>
        <taxon>Acanthomorphata</taxon>
        <taxon>Eupercaria</taxon>
        <taxon>Perciformes</taxon>
        <taxon>Cottioidei</taxon>
        <taxon>Cottales</taxon>
        <taxon>Liparidae</taxon>
        <taxon>Liparis</taxon>
    </lineage>
</organism>
<protein>
    <submittedName>
        <fullName evidence="1">Uncharacterized protein</fullName>
    </submittedName>
</protein>
<name>A0A4Z2HV41_9TELE</name>
<dbReference type="AlphaFoldDB" id="A0A4Z2HV41"/>
<comment type="caution">
    <text evidence="1">The sequence shown here is derived from an EMBL/GenBank/DDBJ whole genome shotgun (WGS) entry which is preliminary data.</text>
</comment>
<reference evidence="1 2" key="1">
    <citation type="submission" date="2019-03" db="EMBL/GenBank/DDBJ databases">
        <title>First draft genome of Liparis tanakae, snailfish: a comprehensive survey of snailfish specific genes.</title>
        <authorList>
            <person name="Kim W."/>
            <person name="Song I."/>
            <person name="Jeong J.-H."/>
            <person name="Kim D."/>
            <person name="Kim S."/>
            <person name="Ryu S."/>
            <person name="Song J.Y."/>
            <person name="Lee S.K."/>
        </authorList>
    </citation>
    <scope>NUCLEOTIDE SEQUENCE [LARGE SCALE GENOMIC DNA]</scope>
    <source>
        <tissue evidence="1">Muscle</tissue>
    </source>
</reference>
<sequence>MDSPYIKKLSQPVSLMLGVVEIWRHKPLPSCQDGQRCLVEGREHRDFLLTPAALNMPKTNVDQTSPNSLKND</sequence>
<evidence type="ECO:0000313" key="2">
    <source>
        <dbReference type="Proteomes" id="UP000314294"/>
    </source>
</evidence>
<evidence type="ECO:0000313" key="1">
    <source>
        <dbReference type="EMBL" id="TNN69528.1"/>
    </source>
</evidence>